<dbReference type="AlphaFoldDB" id="A0A0A9A411"/>
<reference evidence="1" key="2">
    <citation type="journal article" date="2015" name="Data Brief">
        <title>Shoot transcriptome of the giant reed, Arundo donax.</title>
        <authorList>
            <person name="Barrero R.A."/>
            <person name="Guerrero F.D."/>
            <person name="Moolhuijzen P."/>
            <person name="Goolsby J.A."/>
            <person name="Tidwell J."/>
            <person name="Bellgard S.E."/>
            <person name="Bellgard M.I."/>
        </authorList>
    </citation>
    <scope>NUCLEOTIDE SEQUENCE</scope>
    <source>
        <tissue evidence="1">Shoot tissue taken approximately 20 cm above the soil surface</tissue>
    </source>
</reference>
<evidence type="ECO:0000313" key="1">
    <source>
        <dbReference type="EMBL" id="JAD44643.1"/>
    </source>
</evidence>
<sequence>MSTNCGLVLRYFVQCTLSLHWCDQ</sequence>
<dbReference type="EMBL" id="GBRH01253252">
    <property type="protein sequence ID" value="JAD44643.1"/>
    <property type="molecule type" value="Transcribed_RNA"/>
</dbReference>
<protein>
    <submittedName>
        <fullName evidence="1">Uncharacterized protein</fullName>
    </submittedName>
</protein>
<reference evidence="1" key="1">
    <citation type="submission" date="2014-09" db="EMBL/GenBank/DDBJ databases">
        <authorList>
            <person name="Magalhaes I.L.F."/>
            <person name="Oliveira U."/>
            <person name="Santos F.R."/>
            <person name="Vidigal T.H.D.A."/>
            <person name="Brescovit A.D."/>
            <person name="Santos A.J."/>
        </authorList>
    </citation>
    <scope>NUCLEOTIDE SEQUENCE</scope>
    <source>
        <tissue evidence="1">Shoot tissue taken approximately 20 cm above the soil surface</tissue>
    </source>
</reference>
<accession>A0A0A9A411</accession>
<organism evidence="1">
    <name type="scientific">Arundo donax</name>
    <name type="common">Giant reed</name>
    <name type="synonym">Donax arundinaceus</name>
    <dbReference type="NCBI Taxonomy" id="35708"/>
    <lineage>
        <taxon>Eukaryota</taxon>
        <taxon>Viridiplantae</taxon>
        <taxon>Streptophyta</taxon>
        <taxon>Embryophyta</taxon>
        <taxon>Tracheophyta</taxon>
        <taxon>Spermatophyta</taxon>
        <taxon>Magnoliopsida</taxon>
        <taxon>Liliopsida</taxon>
        <taxon>Poales</taxon>
        <taxon>Poaceae</taxon>
        <taxon>PACMAD clade</taxon>
        <taxon>Arundinoideae</taxon>
        <taxon>Arundineae</taxon>
        <taxon>Arundo</taxon>
    </lineage>
</organism>
<name>A0A0A9A411_ARUDO</name>
<proteinExistence type="predicted"/>